<dbReference type="SUPFAM" id="SSF55347">
    <property type="entry name" value="Glyceraldehyde-3-phosphate dehydrogenase-like, C-terminal domain"/>
    <property type="match status" value="1"/>
</dbReference>
<feature type="binding site" evidence="9">
    <location>
        <position position="229"/>
    </location>
    <ligand>
        <name>1-deoxy-D-xylulose 5-phosphate</name>
        <dbReference type="ChEBI" id="CHEBI:57792"/>
    </ligand>
</feature>
<dbReference type="AlphaFoldDB" id="A0A1H8IV30"/>
<accession>A0A1H8IV30</accession>
<dbReference type="Proteomes" id="UP000199531">
    <property type="component" value="Unassembled WGS sequence"/>
</dbReference>
<protein>
    <recommendedName>
        <fullName evidence="9">1-deoxy-D-xylulose 5-phosphate reductoisomerase</fullName>
        <shortName evidence="9">DXP reductoisomerase</shortName>
        <ecNumber evidence="9">1.1.1.267</ecNumber>
    </recommendedName>
    <alternativeName>
        <fullName evidence="9">1-deoxyxylulose-5-phosphate reductoisomerase</fullName>
    </alternativeName>
    <alternativeName>
        <fullName evidence="9">2-C-methyl-D-erythritol 4-phosphate synthase</fullName>
    </alternativeName>
</protein>
<evidence type="ECO:0000256" key="2">
    <source>
        <dbReference type="ARBA" id="ARBA00006825"/>
    </source>
</evidence>
<dbReference type="UniPathway" id="UPA00056">
    <property type="reaction ID" value="UER00092"/>
</dbReference>
<comment type="pathway">
    <text evidence="1 9">Isoprenoid biosynthesis; isopentenyl diphosphate biosynthesis via DXP pathway; isopentenyl diphosphate from 1-deoxy-D-xylulose 5-phosphate: step 1/6.</text>
</comment>
<dbReference type="InterPro" id="IPR013644">
    <property type="entry name" value="DXP_reductoisomerase_C"/>
</dbReference>
<evidence type="ECO:0000313" key="14">
    <source>
        <dbReference type="Proteomes" id="UP000199531"/>
    </source>
</evidence>
<dbReference type="PIRSF" id="PIRSF006205">
    <property type="entry name" value="Dxp_reductismrs"/>
    <property type="match status" value="1"/>
</dbReference>
<feature type="binding site" evidence="9">
    <location>
        <position position="224"/>
    </location>
    <ligand>
        <name>1-deoxy-D-xylulose 5-phosphate</name>
        <dbReference type="ChEBI" id="CHEBI:57792"/>
    </ligand>
</feature>
<comment type="cofactor">
    <cofactor evidence="9">
        <name>Mg(2+)</name>
        <dbReference type="ChEBI" id="CHEBI:18420"/>
    </cofactor>
    <cofactor evidence="9">
        <name>Mn(2+)</name>
        <dbReference type="ChEBI" id="CHEBI:29035"/>
    </cofactor>
</comment>
<dbReference type="HAMAP" id="MF_00183">
    <property type="entry name" value="DXP_reductoisom"/>
    <property type="match status" value="1"/>
</dbReference>
<dbReference type="EMBL" id="FOCW01000005">
    <property type="protein sequence ID" value="SEN72493.1"/>
    <property type="molecule type" value="Genomic_DNA"/>
</dbReference>
<dbReference type="NCBIfam" id="TIGR00243">
    <property type="entry name" value="Dxr"/>
    <property type="match status" value="1"/>
</dbReference>
<evidence type="ECO:0000256" key="9">
    <source>
        <dbReference type="HAMAP-Rule" id="MF_00183"/>
    </source>
</evidence>
<comment type="function">
    <text evidence="9">Catalyzes the NADPH-dependent rearrangement and reduction of 1-deoxy-D-xylulose-5-phosphate (DXP) to 2-C-methyl-D-erythritol 4-phosphate (MEP).</text>
</comment>
<name>A0A1H8IV30_9BURK</name>
<dbReference type="Pfam" id="PF13288">
    <property type="entry name" value="DXPR_C"/>
    <property type="match status" value="1"/>
</dbReference>
<dbReference type="InterPro" id="IPR013512">
    <property type="entry name" value="DXP_reductoisomerase_N"/>
</dbReference>
<dbReference type="NCBIfam" id="NF003938">
    <property type="entry name" value="PRK05447.1-1"/>
    <property type="match status" value="1"/>
</dbReference>
<dbReference type="FunFam" id="3.40.50.720:FF:000045">
    <property type="entry name" value="1-deoxy-D-xylulose 5-phosphate reductoisomerase"/>
    <property type="match status" value="1"/>
</dbReference>
<feature type="binding site" evidence="9">
    <location>
        <position position="160"/>
    </location>
    <ligand>
        <name>1-deoxy-D-xylulose 5-phosphate</name>
        <dbReference type="ChEBI" id="CHEBI:57792"/>
    </ligand>
</feature>
<feature type="binding site" evidence="9">
    <location>
        <position position="233"/>
    </location>
    <ligand>
        <name>Mn(2+)</name>
        <dbReference type="ChEBI" id="CHEBI:29035"/>
    </ligand>
</feature>
<feature type="binding site" evidence="9">
    <location>
        <position position="161"/>
    </location>
    <ligand>
        <name>1-deoxy-D-xylulose 5-phosphate</name>
        <dbReference type="ChEBI" id="CHEBI:57792"/>
    </ligand>
</feature>
<evidence type="ECO:0000256" key="3">
    <source>
        <dbReference type="ARBA" id="ARBA00022723"/>
    </source>
</evidence>
<feature type="binding site" evidence="9">
    <location>
        <position position="161"/>
    </location>
    <ligand>
        <name>Mn(2+)</name>
        <dbReference type="ChEBI" id="CHEBI:29035"/>
    </ligand>
</feature>
<evidence type="ECO:0000256" key="1">
    <source>
        <dbReference type="ARBA" id="ARBA00005094"/>
    </source>
</evidence>
<dbReference type="InterPro" id="IPR036169">
    <property type="entry name" value="DXPR_C_sf"/>
</dbReference>
<dbReference type="GO" id="GO:0030145">
    <property type="term" value="F:manganese ion binding"/>
    <property type="evidence" value="ECO:0007669"/>
    <property type="project" value="TreeGrafter"/>
</dbReference>
<evidence type="ECO:0000256" key="7">
    <source>
        <dbReference type="ARBA" id="ARBA00023229"/>
    </source>
</evidence>
<evidence type="ECO:0000259" key="12">
    <source>
        <dbReference type="Pfam" id="PF13288"/>
    </source>
</evidence>
<evidence type="ECO:0000313" key="13">
    <source>
        <dbReference type="EMBL" id="SEN72493.1"/>
    </source>
</evidence>
<evidence type="ECO:0000259" key="10">
    <source>
        <dbReference type="Pfam" id="PF02670"/>
    </source>
</evidence>
<feature type="binding site" evidence="9">
    <location>
        <position position="22"/>
    </location>
    <ligand>
        <name>NADPH</name>
        <dbReference type="ChEBI" id="CHEBI:57783"/>
    </ligand>
</feature>
<feature type="binding site" evidence="9">
    <location>
        <position position="230"/>
    </location>
    <ligand>
        <name>1-deoxy-D-xylulose 5-phosphate</name>
        <dbReference type="ChEBI" id="CHEBI:57792"/>
    </ligand>
</feature>
<organism evidence="13 14">
    <name type="scientific">Brachymonas denitrificans DSM 15123</name>
    <dbReference type="NCBI Taxonomy" id="1121117"/>
    <lineage>
        <taxon>Bacteria</taxon>
        <taxon>Pseudomonadati</taxon>
        <taxon>Pseudomonadota</taxon>
        <taxon>Betaproteobacteria</taxon>
        <taxon>Burkholderiales</taxon>
        <taxon>Comamonadaceae</taxon>
        <taxon>Brachymonas</taxon>
    </lineage>
</organism>
<feature type="binding site" evidence="9">
    <location>
        <position position="217"/>
    </location>
    <ligand>
        <name>NADPH</name>
        <dbReference type="ChEBI" id="CHEBI:57783"/>
    </ligand>
</feature>
<dbReference type="GO" id="GO:0030604">
    <property type="term" value="F:1-deoxy-D-xylulose-5-phosphate reductoisomerase activity"/>
    <property type="evidence" value="ECO:0007669"/>
    <property type="project" value="UniProtKB-UniRule"/>
</dbReference>
<dbReference type="SUPFAM" id="SSF69055">
    <property type="entry name" value="1-deoxy-D-xylulose-5-phosphate reductoisomerase, C-terminal domain"/>
    <property type="match status" value="1"/>
</dbReference>
<reference evidence="13 14" key="1">
    <citation type="submission" date="2016-10" db="EMBL/GenBank/DDBJ databases">
        <authorList>
            <person name="de Groot N.N."/>
        </authorList>
    </citation>
    <scope>NUCLEOTIDE SEQUENCE [LARGE SCALE GENOMIC DNA]</scope>
    <source>
        <strain evidence="13 14">DSM 15123</strain>
    </source>
</reference>
<dbReference type="Pfam" id="PF02670">
    <property type="entry name" value="DXP_reductoisom"/>
    <property type="match status" value="1"/>
</dbReference>
<feature type="domain" description="DXP reductoisomerase C-terminal" evidence="12">
    <location>
        <begin position="273"/>
        <end position="393"/>
    </location>
</feature>
<feature type="binding site" evidence="9">
    <location>
        <position position="20"/>
    </location>
    <ligand>
        <name>NADPH</name>
        <dbReference type="ChEBI" id="CHEBI:57783"/>
    </ligand>
</feature>
<feature type="binding site" evidence="9">
    <location>
        <position position="19"/>
    </location>
    <ligand>
        <name>NADPH</name>
        <dbReference type="ChEBI" id="CHEBI:57783"/>
    </ligand>
</feature>
<dbReference type="PANTHER" id="PTHR30525:SF0">
    <property type="entry name" value="1-DEOXY-D-XYLULOSE 5-PHOSPHATE REDUCTOISOMERASE, CHLOROPLASTIC"/>
    <property type="match status" value="1"/>
</dbReference>
<dbReference type="STRING" id="1121117.SAMN02745977_01867"/>
<dbReference type="GO" id="GO:0016853">
    <property type="term" value="F:isomerase activity"/>
    <property type="evidence" value="ECO:0007669"/>
    <property type="project" value="UniProtKB-KW"/>
</dbReference>
<keyword evidence="6 9" id="KW-0464">Manganese</keyword>
<evidence type="ECO:0000256" key="4">
    <source>
        <dbReference type="ARBA" id="ARBA00022857"/>
    </source>
</evidence>
<keyword evidence="4 9" id="KW-0521">NADP</keyword>
<comment type="caution">
    <text evidence="9">Lacks conserved residue(s) required for the propagation of feature annotation.</text>
</comment>
<feature type="binding site" evidence="9">
    <location>
        <position position="159"/>
    </location>
    <ligand>
        <name>Mn(2+)</name>
        <dbReference type="ChEBI" id="CHEBI:29035"/>
    </ligand>
</feature>
<evidence type="ECO:0000256" key="5">
    <source>
        <dbReference type="ARBA" id="ARBA00023002"/>
    </source>
</evidence>
<dbReference type="EC" id="1.1.1.267" evidence="9"/>
<feature type="binding site" evidence="9">
    <location>
        <position position="45"/>
    </location>
    <ligand>
        <name>NADPH</name>
        <dbReference type="ChEBI" id="CHEBI:57783"/>
    </ligand>
</feature>
<feature type="binding site" evidence="9">
    <location>
        <position position="133"/>
    </location>
    <ligand>
        <name>NADPH</name>
        <dbReference type="ChEBI" id="CHEBI:57783"/>
    </ligand>
</feature>
<feature type="domain" description="1-deoxy-D-xylulose 5-phosphate reductoisomerase N-terminal" evidence="10">
    <location>
        <begin position="13"/>
        <end position="141"/>
    </location>
</feature>
<dbReference type="InterPro" id="IPR026877">
    <property type="entry name" value="DXPR_C"/>
</dbReference>
<dbReference type="NCBIfam" id="NF009114">
    <property type="entry name" value="PRK12464.1"/>
    <property type="match status" value="1"/>
</dbReference>
<keyword evidence="9" id="KW-0460">Magnesium</keyword>
<dbReference type="Pfam" id="PF08436">
    <property type="entry name" value="DXP_redisom_C"/>
    <property type="match status" value="1"/>
</dbReference>
<evidence type="ECO:0000256" key="6">
    <source>
        <dbReference type="ARBA" id="ARBA00023211"/>
    </source>
</evidence>
<dbReference type="InterPro" id="IPR003821">
    <property type="entry name" value="DXP_reductoisomerase"/>
</dbReference>
<sequence length="404" mass="43240">MTVSSSFSSPQQITVLGATGSIGNSTLDVIARHPGQFQVFALSAATQTDKMLELCRRFSPRFAVMASEPHAQALRDACKAHGLSVEVLSGESGLVEVSRHPEVDAVMAAIVGAAGLAPCLAAARAGKRLLLANKEALVVGGRVFLDAVQQGGATLLPIDSEHSAIFQSLPDDPATWQQRVEKIILTASGGPFRSADPATLKSVTPEQACAHPNWSMGRKISVDSATMMNKALEVIEAHYLFGMSPERMGVVIHPQSIVHSMVQYRDASIVAQMGTPDMRVPIAYGLSWPERIESGAAALDFASLSAMTFEAVDQHGHPERFPCLPLVWQVLQAQPGSTAVLNAANEVAVASFLDRRIRFDQIYQVNAATLEQSRFAAPQSLDDLLALDQQSRALANELVARLQA</sequence>
<dbReference type="SUPFAM" id="SSF51735">
    <property type="entry name" value="NAD(P)-binding Rossmann-fold domains"/>
    <property type="match status" value="1"/>
</dbReference>
<evidence type="ECO:0000256" key="8">
    <source>
        <dbReference type="ARBA" id="ARBA00048543"/>
    </source>
</evidence>
<feature type="binding site" evidence="9">
    <location>
        <position position="21"/>
    </location>
    <ligand>
        <name>NADPH</name>
        <dbReference type="ChEBI" id="CHEBI:57783"/>
    </ligand>
</feature>
<keyword evidence="14" id="KW-1185">Reference proteome</keyword>
<dbReference type="PANTHER" id="PTHR30525">
    <property type="entry name" value="1-DEOXY-D-XYLULOSE 5-PHOSPHATE REDUCTOISOMERASE"/>
    <property type="match status" value="1"/>
</dbReference>
<comment type="similarity">
    <text evidence="2 9">Belongs to the DXR family.</text>
</comment>
<feature type="binding site" evidence="9">
    <location>
        <position position="211"/>
    </location>
    <ligand>
        <name>1-deoxy-D-xylulose 5-phosphate</name>
        <dbReference type="ChEBI" id="CHEBI:57792"/>
    </ligand>
</feature>
<dbReference type="InterPro" id="IPR036291">
    <property type="entry name" value="NAD(P)-bd_dom_sf"/>
</dbReference>
<keyword evidence="7 9" id="KW-0414">Isoprene biosynthesis</keyword>
<feature type="binding site" evidence="9">
    <location>
        <position position="233"/>
    </location>
    <ligand>
        <name>1-deoxy-D-xylulose 5-phosphate</name>
        <dbReference type="ChEBI" id="CHEBI:57792"/>
    </ligand>
</feature>
<gene>
    <name evidence="9" type="primary">dxr</name>
    <name evidence="13" type="ORF">SAMN02745977_01867</name>
</gene>
<keyword evidence="5 9" id="KW-0560">Oxidoreductase</keyword>
<dbReference type="GO" id="GO:0070402">
    <property type="term" value="F:NADPH binding"/>
    <property type="evidence" value="ECO:0007669"/>
    <property type="project" value="InterPro"/>
</dbReference>
<dbReference type="Gene3D" id="3.40.50.720">
    <property type="entry name" value="NAD(P)-binding Rossmann-like Domain"/>
    <property type="match status" value="1"/>
</dbReference>
<feature type="binding site" evidence="9">
    <location>
        <position position="188"/>
    </location>
    <ligand>
        <name>1-deoxy-D-xylulose 5-phosphate</name>
        <dbReference type="ChEBI" id="CHEBI:57792"/>
    </ligand>
</feature>
<dbReference type="GO" id="GO:0051484">
    <property type="term" value="P:isopentenyl diphosphate biosynthetic process, methylerythritol 4-phosphate pathway involved in terpenoid biosynthetic process"/>
    <property type="evidence" value="ECO:0007669"/>
    <property type="project" value="TreeGrafter"/>
</dbReference>
<feature type="domain" description="1-deoxy-D-xylulose 5-phosphate reductoisomerase C-terminal" evidence="11">
    <location>
        <begin position="155"/>
        <end position="241"/>
    </location>
</feature>
<keyword evidence="3 9" id="KW-0479">Metal-binding</keyword>
<feature type="binding site" evidence="9">
    <location>
        <position position="134"/>
    </location>
    <ligand>
        <name>1-deoxy-D-xylulose 5-phosphate</name>
        <dbReference type="ChEBI" id="CHEBI:57792"/>
    </ligand>
</feature>
<evidence type="ECO:0000259" key="11">
    <source>
        <dbReference type="Pfam" id="PF08436"/>
    </source>
</evidence>
<keyword evidence="13" id="KW-0413">Isomerase</keyword>
<dbReference type="Gene3D" id="1.10.1740.10">
    <property type="match status" value="1"/>
</dbReference>
<feature type="binding site" evidence="9">
    <location>
        <position position="135"/>
    </location>
    <ligand>
        <name>NADPH</name>
        <dbReference type="ChEBI" id="CHEBI:57783"/>
    </ligand>
</feature>
<dbReference type="OrthoDB" id="9806546at2"/>
<proteinExistence type="inferred from homology"/>
<comment type="catalytic activity">
    <reaction evidence="8">
        <text>2-C-methyl-D-erythritol 4-phosphate + NADP(+) = 1-deoxy-D-xylulose 5-phosphate + NADPH + H(+)</text>
        <dbReference type="Rhea" id="RHEA:13717"/>
        <dbReference type="ChEBI" id="CHEBI:15378"/>
        <dbReference type="ChEBI" id="CHEBI:57783"/>
        <dbReference type="ChEBI" id="CHEBI:57792"/>
        <dbReference type="ChEBI" id="CHEBI:58262"/>
        <dbReference type="ChEBI" id="CHEBI:58349"/>
        <dbReference type="EC" id="1.1.1.267"/>
    </reaction>
    <physiologicalReaction direction="right-to-left" evidence="8">
        <dbReference type="Rhea" id="RHEA:13719"/>
    </physiologicalReaction>
</comment>